<keyword evidence="8" id="KW-1185">Reference proteome</keyword>
<dbReference type="Pfam" id="PF00672">
    <property type="entry name" value="HAMP"/>
    <property type="match status" value="1"/>
</dbReference>
<evidence type="ECO:0000256" key="4">
    <source>
        <dbReference type="SAM" id="Phobius"/>
    </source>
</evidence>
<evidence type="ECO:0000259" key="5">
    <source>
        <dbReference type="PROSITE" id="PS50111"/>
    </source>
</evidence>
<gene>
    <name evidence="7" type="ORF">OW763_00610</name>
</gene>
<dbReference type="CDD" id="cd11386">
    <property type="entry name" value="MCP_signal"/>
    <property type="match status" value="1"/>
</dbReference>
<name>A0ABT4CV38_9CLOT</name>
<dbReference type="InterPro" id="IPR003660">
    <property type="entry name" value="HAMP_dom"/>
</dbReference>
<keyword evidence="4" id="KW-1133">Transmembrane helix</keyword>
<dbReference type="PANTHER" id="PTHR32089:SF112">
    <property type="entry name" value="LYSOZYME-LIKE PROTEIN-RELATED"/>
    <property type="match status" value="1"/>
</dbReference>
<dbReference type="InterPro" id="IPR004089">
    <property type="entry name" value="MCPsignal_dom"/>
</dbReference>
<dbReference type="CDD" id="cd06225">
    <property type="entry name" value="HAMP"/>
    <property type="match status" value="1"/>
</dbReference>
<feature type="transmembrane region" description="Helical" evidence="4">
    <location>
        <begin position="12"/>
        <end position="35"/>
    </location>
</feature>
<evidence type="ECO:0000256" key="3">
    <source>
        <dbReference type="PROSITE-ProRule" id="PRU00284"/>
    </source>
</evidence>
<keyword evidence="4" id="KW-0472">Membrane</keyword>
<accession>A0ABT4CV38</accession>
<keyword evidence="1 3" id="KW-0807">Transducer</keyword>
<feature type="domain" description="HAMP" evidence="6">
    <location>
        <begin position="310"/>
        <end position="364"/>
    </location>
</feature>
<evidence type="ECO:0000313" key="8">
    <source>
        <dbReference type="Proteomes" id="UP001078443"/>
    </source>
</evidence>
<dbReference type="Proteomes" id="UP001078443">
    <property type="component" value="Unassembled WGS sequence"/>
</dbReference>
<proteinExistence type="inferred from homology"/>
<dbReference type="Pfam" id="PF00015">
    <property type="entry name" value="MCPsignal"/>
    <property type="match status" value="1"/>
</dbReference>
<reference evidence="7" key="1">
    <citation type="submission" date="2022-12" db="EMBL/GenBank/DDBJ databases">
        <authorList>
            <person name="Wang J."/>
        </authorList>
    </citation>
    <scope>NUCLEOTIDE SEQUENCE</scope>
    <source>
        <strain evidence="7">HY-45-18</strain>
    </source>
</reference>
<dbReference type="EMBL" id="JAPQER010000001">
    <property type="protein sequence ID" value="MCY6482854.1"/>
    <property type="molecule type" value="Genomic_DNA"/>
</dbReference>
<dbReference type="PROSITE" id="PS50885">
    <property type="entry name" value="HAMP"/>
    <property type="match status" value="1"/>
</dbReference>
<dbReference type="RefSeq" id="WP_268039121.1">
    <property type="nucleotide sequence ID" value="NZ_JAPQER010000001.1"/>
</dbReference>
<evidence type="ECO:0000313" key="7">
    <source>
        <dbReference type="EMBL" id="MCY6482854.1"/>
    </source>
</evidence>
<comment type="similarity">
    <text evidence="2">Belongs to the methyl-accepting chemotaxis (MCP) protein family.</text>
</comment>
<evidence type="ECO:0000256" key="2">
    <source>
        <dbReference type="ARBA" id="ARBA00029447"/>
    </source>
</evidence>
<dbReference type="Gene3D" id="1.10.287.950">
    <property type="entry name" value="Methyl-accepting chemotaxis protein"/>
    <property type="match status" value="1"/>
</dbReference>
<keyword evidence="4" id="KW-0812">Transmembrane</keyword>
<feature type="domain" description="Methyl-accepting transducer" evidence="5">
    <location>
        <begin position="383"/>
        <end position="619"/>
    </location>
</feature>
<evidence type="ECO:0000259" key="6">
    <source>
        <dbReference type="PROSITE" id="PS50885"/>
    </source>
</evidence>
<feature type="transmembrane region" description="Helical" evidence="4">
    <location>
        <begin position="287"/>
        <end position="312"/>
    </location>
</feature>
<dbReference type="PANTHER" id="PTHR32089">
    <property type="entry name" value="METHYL-ACCEPTING CHEMOTAXIS PROTEIN MCPB"/>
    <property type="match status" value="1"/>
</dbReference>
<dbReference type="PROSITE" id="PS50111">
    <property type="entry name" value="CHEMOTAXIS_TRANSDUC_2"/>
    <property type="match status" value="1"/>
</dbReference>
<dbReference type="Gene3D" id="6.10.340.10">
    <property type="match status" value="1"/>
</dbReference>
<comment type="caution">
    <text evidence="7">The sequence shown here is derived from an EMBL/GenBank/DDBJ whole genome shotgun (WGS) entry which is preliminary data.</text>
</comment>
<protein>
    <submittedName>
        <fullName evidence="7">HAMP domain-containing methyl-accepting chemotaxis protein</fullName>
    </submittedName>
</protein>
<dbReference type="SMART" id="SM00283">
    <property type="entry name" value="MA"/>
    <property type="match status" value="1"/>
</dbReference>
<organism evidence="7 8">
    <name type="scientific">Clostridium aestuarii</name>
    <dbReference type="NCBI Taxonomy" id="338193"/>
    <lineage>
        <taxon>Bacteria</taxon>
        <taxon>Bacillati</taxon>
        <taxon>Bacillota</taxon>
        <taxon>Clostridia</taxon>
        <taxon>Eubacteriales</taxon>
        <taxon>Clostridiaceae</taxon>
        <taxon>Clostridium</taxon>
    </lineage>
</organism>
<dbReference type="SUPFAM" id="SSF58104">
    <property type="entry name" value="Methyl-accepting chemotaxis protein (MCP) signaling domain"/>
    <property type="match status" value="1"/>
</dbReference>
<sequence length="674" mass="75772">MKNKFNDLKISVKIRAGFLLIIIFMLILGGTAYLVTTNIVNKKIPLLLENNNIYQFALEMRKNEKDFMLREQTNIEFFKAGKSSYIDTLEVNFKSLIDKIELVKNYEETQKNVQIIKKMDELKNLTQQYHDSFLKVVDKLKVRGFKDYGLVGELRNSVHEVEDSIEKLPQNQQLEILMLQARRAEKDYLLRKDIKYVEKLEEIVGKFKNLLNSSSYDEKTKSNLNSLMDNYENKFKQVVSVDKEIGLKSTEGLMGEYRNIVHKIQPLVEEMHINNIKLINTTASKSVIIIVLVIIITIIISVLLGIYISILITKPINKTNAMLKDISEGEGNLTQRLKVDSKDEMGTLSKWFNVFIEKMQQLIGHVKDDAYILSKSSEELSLVIEQSNKGAESIAREINTVSSGLQNNASMVEETAAGIQEMTNNSEIISKESENTVETSKNILDAASIGVENIKEVVQSNIKVKESTENVYDSIKKLKISSENIGEIVSMITSIADQTNMLALNASIEAARAGEQGKGFAVVADEVKKLAEESKGAASKISLLISEIREKANNADSSIIEGQELAKASVEKANDTNTQFDNILKLVQEVNGKIRMISESSKRQFEIAEEMTKAMDEISTTTQDNALSVEQINAAVEEQVSSFEEIGASVNELDNLASKLKQQTDKFKTDEVER</sequence>
<evidence type="ECO:0000256" key="1">
    <source>
        <dbReference type="ARBA" id="ARBA00023224"/>
    </source>
</evidence>
<dbReference type="SMART" id="SM00304">
    <property type="entry name" value="HAMP"/>
    <property type="match status" value="1"/>
</dbReference>